<feature type="non-terminal residue" evidence="1">
    <location>
        <position position="57"/>
    </location>
</feature>
<dbReference type="AlphaFoldDB" id="A0A3P7I8G5"/>
<evidence type="ECO:0000313" key="1">
    <source>
        <dbReference type="EMBL" id="VDM69080.1"/>
    </source>
</evidence>
<sequence>MALKASSKYQLPSIDIPSFISHSTGLREDGTELVSATTGNAFLAFICLRLGDLFRYK</sequence>
<accession>A0A3P7I8G5</accession>
<name>A0A3P7I8G5_STRVU</name>
<keyword evidence="2" id="KW-1185">Reference proteome</keyword>
<dbReference type="OrthoDB" id="5843709at2759"/>
<organism evidence="1 2">
    <name type="scientific">Strongylus vulgaris</name>
    <name type="common">Blood worm</name>
    <dbReference type="NCBI Taxonomy" id="40348"/>
    <lineage>
        <taxon>Eukaryota</taxon>
        <taxon>Metazoa</taxon>
        <taxon>Ecdysozoa</taxon>
        <taxon>Nematoda</taxon>
        <taxon>Chromadorea</taxon>
        <taxon>Rhabditida</taxon>
        <taxon>Rhabditina</taxon>
        <taxon>Rhabditomorpha</taxon>
        <taxon>Strongyloidea</taxon>
        <taxon>Strongylidae</taxon>
        <taxon>Strongylus</taxon>
    </lineage>
</organism>
<proteinExistence type="predicted"/>
<reference evidence="1 2" key="1">
    <citation type="submission" date="2018-11" db="EMBL/GenBank/DDBJ databases">
        <authorList>
            <consortium name="Pathogen Informatics"/>
        </authorList>
    </citation>
    <scope>NUCLEOTIDE SEQUENCE [LARGE SCALE GENOMIC DNA]</scope>
</reference>
<gene>
    <name evidence="1" type="ORF">SVUK_LOCUS4078</name>
</gene>
<protein>
    <submittedName>
        <fullName evidence="1">Uncharacterized protein</fullName>
    </submittedName>
</protein>
<evidence type="ECO:0000313" key="2">
    <source>
        <dbReference type="Proteomes" id="UP000270094"/>
    </source>
</evidence>
<dbReference type="EMBL" id="UYYB01011011">
    <property type="protein sequence ID" value="VDM69080.1"/>
    <property type="molecule type" value="Genomic_DNA"/>
</dbReference>
<dbReference type="Proteomes" id="UP000270094">
    <property type="component" value="Unassembled WGS sequence"/>
</dbReference>